<evidence type="ECO:0000313" key="1">
    <source>
        <dbReference type="WBParaSite" id="MCU_014068-RA"/>
    </source>
</evidence>
<proteinExistence type="predicted"/>
<sequence>MLAQAMRCNATLKVQCDQSSRLARRLTVSKVVRDALHSEPSRLYLMLSWIINCVRGNDVPVVSGNCVGSSHRRPESRSLCVWHHRQAGNRCVKG</sequence>
<reference evidence="1" key="1">
    <citation type="submission" date="2019-11" db="UniProtKB">
        <authorList>
            <consortium name="WormBaseParasite"/>
        </authorList>
    </citation>
    <scope>IDENTIFICATION</scope>
</reference>
<organism evidence="1">
    <name type="scientific">Mesocestoides corti</name>
    <name type="common">Flatworm</name>
    <dbReference type="NCBI Taxonomy" id="53468"/>
    <lineage>
        <taxon>Eukaryota</taxon>
        <taxon>Metazoa</taxon>
        <taxon>Spiralia</taxon>
        <taxon>Lophotrochozoa</taxon>
        <taxon>Platyhelminthes</taxon>
        <taxon>Cestoda</taxon>
        <taxon>Eucestoda</taxon>
        <taxon>Cyclophyllidea</taxon>
        <taxon>Mesocestoididae</taxon>
        <taxon>Mesocestoides</taxon>
    </lineage>
</organism>
<name>A0A5K3G6P7_MESCO</name>
<dbReference type="WBParaSite" id="MCU_014068-RA">
    <property type="protein sequence ID" value="MCU_014068-RA"/>
    <property type="gene ID" value="MCU_014068"/>
</dbReference>
<accession>A0A5K3G6P7</accession>
<dbReference type="AlphaFoldDB" id="A0A5K3G6P7"/>
<protein>
    <submittedName>
        <fullName evidence="1">Transposase</fullName>
    </submittedName>
</protein>